<gene>
    <name evidence="3" type="ORF">H4Q31_21140</name>
</gene>
<dbReference type="RefSeq" id="WP_185181049.1">
    <property type="nucleotide sequence ID" value="NZ_CBCSEP010000032.1"/>
</dbReference>
<evidence type="ECO:0000313" key="4">
    <source>
        <dbReference type="Proteomes" id="UP000574133"/>
    </source>
</evidence>
<dbReference type="InterPro" id="IPR050768">
    <property type="entry name" value="UPF0353/GerABKA_families"/>
</dbReference>
<comment type="similarity">
    <text evidence="1">Belongs to the GerABKA family.</text>
</comment>
<reference evidence="3 4" key="1">
    <citation type="submission" date="2020-08" db="EMBL/GenBank/DDBJ databases">
        <title>Cohnella phylogeny.</title>
        <authorList>
            <person name="Dunlap C."/>
        </authorList>
    </citation>
    <scope>NUCLEOTIDE SEQUENCE [LARGE SCALE GENOMIC DNA]</scope>
    <source>
        <strain evidence="3 4">DSM 103658</strain>
    </source>
</reference>
<dbReference type="EMBL" id="JACJVN010000110">
    <property type="protein sequence ID" value="MBB6679793.1"/>
    <property type="molecule type" value="Genomic_DNA"/>
</dbReference>
<comment type="caution">
    <text evidence="3">The sequence shown here is derived from an EMBL/GenBank/DDBJ whole genome shotgun (WGS) entry which is preliminary data.</text>
</comment>
<organism evidence="3 4">
    <name type="scientific">Cohnella lubricantis</name>
    <dbReference type="NCBI Taxonomy" id="2163172"/>
    <lineage>
        <taxon>Bacteria</taxon>
        <taxon>Bacillati</taxon>
        <taxon>Bacillota</taxon>
        <taxon>Bacilli</taxon>
        <taxon>Bacillales</taxon>
        <taxon>Paenibacillaceae</taxon>
        <taxon>Cohnella</taxon>
    </lineage>
</organism>
<keyword evidence="4" id="KW-1185">Reference proteome</keyword>
<dbReference type="InterPro" id="IPR004995">
    <property type="entry name" value="Spore_Ger"/>
</dbReference>
<proteinExistence type="inferred from homology"/>
<protein>
    <submittedName>
        <fullName evidence="3">Spore germination protein</fullName>
    </submittedName>
</protein>
<evidence type="ECO:0000256" key="1">
    <source>
        <dbReference type="ARBA" id="ARBA00005278"/>
    </source>
</evidence>
<dbReference type="PANTHER" id="PTHR22550">
    <property type="entry name" value="SPORE GERMINATION PROTEIN"/>
    <property type="match status" value="1"/>
</dbReference>
<dbReference type="PANTHER" id="PTHR22550:SF5">
    <property type="entry name" value="LEUCINE ZIPPER PROTEIN 4"/>
    <property type="match status" value="1"/>
</dbReference>
<sequence length="272" mass="30247">MSVPLEPADHNPKPTLAYTLEQFKNCTDFTHRTFPGNSLNVVYLSYLIDSDELMRDIIQPFTGANDEEAAAILACHPYKPAENAYECIDGILDSNGAIFLGDQAWLVPLARMVGRQVEQTETESVIAGPHDGFVENPTENISVLRKRIKSSHLKTLKLSVGEITRTDVFILYMEGISNQDNVDLLVQRIRSVEIDGIVEGNMFVQLIDENPNSVFPQFMTTERPDAAASKLLGGRIAVIVDGSPSVIICPTAFWDFFSSPDDYYNRWLIGAC</sequence>
<evidence type="ECO:0000313" key="3">
    <source>
        <dbReference type="EMBL" id="MBB6679793.1"/>
    </source>
</evidence>
<keyword evidence="2" id="KW-0472">Membrane</keyword>
<name>A0A841TED7_9BACL</name>
<dbReference type="Proteomes" id="UP000574133">
    <property type="component" value="Unassembled WGS sequence"/>
</dbReference>
<dbReference type="AlphaFoldDB" id="A0A841TED7"/>
<accession>A0A841TED7</accession>
<dbReference type="GO" id="GO:0016020">
    <property type="term" value="C:membrane"/>
    <property type="evidence" value="ECO:0007669"/>
    <property type="project" value="InterPro"/>
</dbReference>
<evidence type="ECO:0000256" key="2">
    <source>
        <dbReference type="ARBA" id="ARBA00023136"/>
    </source>
</evidence>
<dbReference type="Pfam" id="PF03323">
    <property type="entry name" value="GerA"/>
    <property type="match status" value="1"/>
</dbReference>
<dbReference type="GO" id="GO:0009847">
    <property type="term" value="P:spore germination"/>
    <property type="evidence" value="ECO:0007669"/>
    <property type="project" value="InterPro"/>
</dbReference>